<keyword evidence="2" id="KW-0732">Signal</keyword>
<gene>
    <name evidence="4" type="ORF">GCM10011320_42780</name>
</gene>
<feature type="chain" id="PRO_5037724496" description="Ysc84 actin-binding domain-containing protein" evidence="2">
    <location>
        <begin position="18"/>
        <end position="285"/>
    </location>
</feature>
<name>A0A917NUC9_9PROT</name>
<dbReference type="InterPro" id="IPR007461">
    <property type="entry name" value="Ysc84_actin-binding"/>
</dbReference>
<reference evidence="4" key="2">
    <citation type="submission" date="2020-09" db="EMBL/GenBank/DDBJ databases">
        <authorList>
            <person name="Sun Q."/>
            <person name="Zhou Y."/>
        </authorList>
    </citation>
    <scope>NUCLEOTIDE SEQUENCE</scope>
    <source>
        <strain evidence="4">CGMCC 1.3617</strain>
    </source>
</reference>
<dbReference type="GO" id="GO:0035091">
    <property type="term" value="F:phosphatidylinositol binding"/>
    <property type="evidence" value="ECO:0007669"/>
    <property type="project" value="TreeGrafter"/>
</dbReference>
<feature type="compositionally biased region" description="Polar residues" evidence="1">
    <location>
        <begin position="264"/>
        <end position="277"/>
    </location>
</feature>
<feature type="domain" description="Ysc84 actin-binding" evidence="3">
    <location>
        <begin position="109"/>
        <end position="229"/>
    </location>
</feature>
<evidence type="ECO:0000256" key="1">
    <source>
        <dbReference type="SAM" id="MobiDB-lite"/>
    </source>
</evidence>
<evidence type="ECO:0000313" key="5">
    <source>
        <dbReference type="Proteomes" id="UP000661507"/>
    </source>
</evidence>
<organism evidence="4 5">
    <name type="scientific">Neoroseomonas lacus</name>
    <dbReference type="NCBI Taxonomy" id="287609"/>
    <lineage>
        <taxon>Bacteria</taxon>
        <taxon>Pseudomonadati</taxon>
        <taxon>Pseudomonadota</taxon>
        <taxon>Alphaproteobacteria</taxon>
        <taxon>Acetobacterales</taxon>
        <taxon>Acetobacteraceae</taxon>
        <taxon>Neoroseomonas</taxon>
    </lineage>
</organism>
<feature type="signal peptide" evidence="2">
    <location>
        <begin position="1"/>
        <end position="17"/>
    </location>
</feature>
<dbReference type="EMBL" id="BMKW01000011">
    <property type="protein sequence ID" value="GGJ30799.1"/>
    <property type="molecule type" value="Genomic_DNA"/>
</dbReference>
<dbReference type="Proteomes" id="UP000661507">
    <property type="component" value="Unassembled WGS sequence"/>
</dbReference>
<keyword evidence="5" id="KW-1185">Reference proteome</keyword>
<dbReference type="CDD" id="cd11524">
    <property type="entry name" value="SYLF"/>
    <property type="match status" value="1"/>
</dbReference>
<protein>
    <recommendedName>
        <fullName evidence="3">Ysc84 actin-binding domain-containing protein</fullName>
    </recommendedName>
</protein>
<evidence type="ECO:0000259" key="3">
    <source>
        <dbReference type="Pfam" id="PF04366"/>
    </source>
</evidence>
<feature type="compositionally biased region" description="Low complexity" evidence="1">
    <location>
        <begin position="234"/>
        <end position="248"/>
    </location>
</feature>
<dbReference type="Pfam" id="PF04366">
    <property type="entry name" value="Ysc84"/>
    <property type="match status" value="1"/>
</dbReference>
<evidence type="ECO:0000313" key="4">
    <source>
        <dbReference type="EMBL" id="GGJ30799.1"/>
    </source>
</evidence>
<feature type="region of interest" description="Disordered" evidence="1">
    <location>
        <begin position="234"/>
        <end position="285"/>
    </location>
</feature>
<accession>A0A917NUC9</accession>
<dbReference type="PANTHER" id="PTHR15629">
    <property type="entry name" value="SH3YL1 PROTEIN"/>
    <property type="match status" value="1"/>
</dbReference>
<dbReference type="InterPro" id="IPR051702">
    <property type="entry name" value="SH3_domain_YSC84-like"/>
</dbReference>
<sequence length="285" mass="29742">MAWGVWFMRRLAFFAFAALSLVFGAREARAQGDQQSLVDRATLALHEVMDLGEATADARSMLGRARAAMICPRVFRAGFIFGAQGGDCVLVARDGNGSWSSPAFYTMGGGSIGFQAGVQDAQVLMLIMNDKALEALLEHHFKFGADAGVALGTLGRGISGSTTAAVGADIVTIARARGLFAGVSLDGNYLDPRAEWNRAYFGRDVSANQIVVDMAAHNPGSDPLRAALMRLSEAPAASEAPPQGSAAPVPQGSAAPREVITPAPGNSGTPQVRTESLPSPPRGTR</sequence>
<evidence type="ECO:0000256" key="2">
    <source>
        <dbReference type="SAM" id="SignalP"/>
    </source>
</evidence>
<comment type="caution">
    <text evidence="4">The sequence shown here is derived from an EMBL/GenBank/DDBJ whole genome shotgun (WGS) entry which is preliminary data.</text>
</comment>
<dbReference type="AlphaFoldDB" id="A0A917NUC9"/>
<dbReference type="PANTHER" id="PTHR15629:SF2">
    <property type="entry name" value="SH3 DOMAIN-CONTAINING YSC84-LIKE PROTEIN 1"/>
    <property type="match status" value="1"/>
</dbReference>
<reference evidence="4" key="1">
    <citation type="journal article" date="2014" name="Int. J. Syst. Evol. Microbiol.">
        <title>Complete genome sequence of Corynebacterium casei LMG S-19264T (=DSM 44701T), isolated from a smear-ripened cheese.</title>
        <authorList>
            <consortium name="US DOE Joint Genome Institute (JGI-PGF)"/>
            <person name="Walter F."/>
            <person name="Albersmeier A."/>
            <person name="Kalinowski J."/>
            <person name="Ruckert C."/>
        </authorList>
    </citation>
    <scope>NUCLEOTIDE SEQUENCE</scope>
    <source>
        <strain evidence="4">CGMCC 1.3617</strain>
    </source>
</reference>
<proteinExistence type="predicted"/>